<evidence type="ECO:0000313" key="3">
    <source>
        <dbReference type="Proteomes" id="UP000188181"/>
    </source>
</evidence>
<dbReference type="OrthoDB" id="7058238at2"/>
<dbReference type="STRING" id="1851148.SMSP2_00369"/>
<sequence>MRRYLDENDIMNEIRLELRHPSTRDNVWVLVEGPTDQRLFSKLLDADKVRVEIVHGGGVEPLLRAIEKLARETDRIVAIRDSDFIRLEGKFPDQQDLYITDAHDAEMMMAASNPTFRSLVSEYLTNRLDDYLDLRDEILRSIAFAGAARWLNHINSLTINFSKLGLGSCYRGKQLRLHKKKYLRKLHAASPNRVRDLNLEEVEKAMRKFKDLFNLCHGHDFEKVVSLHISQVTSKDIRDDDVGKTLRLAYSFIEFAKTELYKSLRGWEREHGYKLFSKAHSA</sequence>
<dbReference type="RefSeq" id="WP_146682326.1">
    <property type="nucleotide sequence ID" value="NZ_CP019646.1"/>
</dbReference>
<dbReference type="KEGG" id="pbas:SMSP2_00369"/>
<feature type="domain" description="DUF4435" evidence="1">
    <location>
        <begin position="27"/>
        <end position="235"/>
    </location>
</feature>
<dbReference type="EMBL" id="CP019646">
    <property type="protein sequence ID" value="AQQ70032.1"/>
    <property type="molecule type" value="Genomic_DNA"/>
</dbReference>
<dbReference type="Proteomes" id="UP000188181">
    <property type="component" value="Chromosome"/>
</dbReference>
<proteinExistence type="predicted"/>
<organism evidence="2 3">
    <name type="scientific">Limihaloglobus sulfuriphilus</name>
    <dbReference type="NCBI Taxonomy" id="1851148"/>
    <lineage>
        <taxon>Bacteria</taxon>
        <taxon>Pseudomonadati</taxon>
        <taxon>Planctomycetota</taxon>
        <taxon>Phycisphaerae</taxon>
        <taxon>Sedimentisphaerales</taxon>
        <taxon>Sedimentisphaeraceae</taxon>
        <taxon>Limihaloglobus</taxon>
    </lineage>
</organism>
<evidence type="ECO:0000259" key="1">
    <source>
        <dbReference type="Pfam" id="PF14491"/>
    </source>
</evidence>
<reference evidence="3" key="1">
    <citation type="submission" date="2017-02" db="EMBL/GenBank/DDBJ databases">
        <title>Comparative genomics and description of representatives of a novel lineage of planctomycetes thriving in anoxic sediments.</title>
        <authorList>
            <person name="Spring S."/>
            <person name="Bunk B."/>
            <person name="Sproer C."/>
        </authorList>
    </citation>
    <scope>NUCLEOTIDE SEQUENCE [LARGE SCALE GENOMIC DNA]</scope>
    <source>
        <strain evidence="3">SM-Chi-D1</strain>
    </source>
</reference>
<gene>
    <name evidence="2" type="ORF">SMSP2_00369</name>
</gene>
<dbReference type="Pfam" id="PF14491">
    <property type="entry name" value="DUF4435"/>
    <property type="match status" value="1"/>
</dbReference>
<dbReference type="InterPro" id="IPR029492">
    <property type="entry name" value="DUF4435"/>
</dbReference>
<protein>
    <recommendedName>
        <fullName evidence="1">DUF4435 domain-containing protein</fullName>
    </recommendedName>
</protein>
<dbReference type="CDD" id="cd00188">
    <property type="entry name" value="TOPRIM"/>
    <property type="match status" value="1"/>
</dbReference>
<accession>A0A1Q2MCQ8</accession>
<dbReference type="AlphaFoldDB" id="A0A1Q2MCQ8"/>
<evidence type="ECO:0000313" key="2">
    <source>
        <dbReference type="EMBL" id="AQQ70032.1"/>
    </source>
</evidence>
<keyword evidence="3" id="KW-1185">Reference proteome</keyword>
<name>A0A1Q2MCQ8_9BACT</name>